<dbReference type="Proteomes" id="UP001266305">
    <property type="component" value="Unassembled WGS sequence"/>
</dbReference>
<reference evidence="1 2" key="1">
    <citation type="submission" date="2023-05" db="EMBL/GenBank/DDBJ databases">
        <title>B98-5 Cell Line De Novo Hybrid Assembly: An Optical Mapping Approach.</title>
        <authorList>
            <person name="Kananen K."/>
            <person name="Auerbach J.A."/>
            <person name="Kautto E."/>
            <person name="Blachly J.S."/>
        </authorList>
    </citation>
    <scope>NUCLEOTIDE SEQUENCE [LARGE SCALE GENOMIC DNA]</scope>
    <source>
        <strain evidence="1">B95-8</strain>
        <tissue evidence="1">Cell line</tissue>
    </source>
</reference>
<dbReference type="EMBL" id="JASSZA010000021">
    <property type="protein sequence ID" value="KAK2085554.1"/>
    <property type="molecule type" value="Genomic_DNA"/>
</dbReference>
<proteinExistence type="predicted"/>
<organism evidence="1 2">
    <name type="scientific">Saguinus oedipus</name>
    <name type="common">Cotton-top tamarin</name>
    <name type="synonym">Oedipomidas oedipus</name>
    <dbReference type="NCBI Taxonomy" id="9490"/>
    <lineage>
        <taxon>Eukaryota</taxon>
        <taxon>Metazoa</taxon>
        <taxon>Chordata</taxon>
        <taxon>Craniata</taxon>
        <taxon>Vertebrata</taxon>
        <taxon>Euteleostomi</taxon>
        <taxon>Mammalia</taxon>
        <taxon>Eutheria</taxon>
        <taxon>Euarchontoglires</taxon>
        <taxon>Primates</taxon>
        <taxon>Haplorrhini</taxon>
        <taxon>Platyrrhini</taxon>
        <taxon>Cebidae</taxon>
        <taxon>Callitrichinae</taxon>
        <taxon>Saguinus</taxon>
    </lineage>
</organism>
<keyword evidence="2" id="KW-1185">Reference proteome</keyword>
<protein>
    <submittedName>
        <fullName evidence="1">Uncharacterized protein</fullName>
    </submittedName>
</protein>
<name>A0ABQ9TLI0_SAGOE</name>
<evidence type="ECO:0000313" key="1">
    <source>
        <dbReference type="EMBL" id="KAK2085554.1"/>
    </source>
</evidence>
<sequence length="116" mass="12496">MEISIPMGLASPDGHLFQGSCSLWQTRLSFVTFVSMSEYISPDPSLLLFAILALVHLMALSMIKHYDVTGRPWAGPCLVAGNASGEDGSFGGQVCVRRGSAAWEEEKPLSPTPSPW</sequence>
<gene>
    <name evidence="1" type="ORF">P7K49_036854</name>
</gene>
<comment type="caution">
    <text evidence="1">The sequence shown here is derived from an EMBL/GenBank/DDBJ whole genome shotgun (WGS) entry which is preliminary data.</text>
</comment>
<accession>A0ABQ9TLI0</accession>
<evidence type="ECO:0000313" key="2">
    <source>
        <dbReference type="Proteomes" id="UP001266305"/>
    </source>
</evidence>